<organism evidence="1 2">
    <name type="scientific">Longibaculum muris</name>
    <dbReference type="NCBI Taxonomy" id="1796628"/>
    <lineage>
        <taxon>Bacteria</taxon>
        <taxon>Bacillati</taxon>
        <taxon>Bacillota</taxon>
        <taxon>Erysipelotrichia</taxon>
        <taxon>Erysipelotrichales</taxon>
        <taxon>Coprobacillaceae</taxon>
        <taxon>Longibaculum</taxon>
    </lineage>
</organism>
<dbReference type="SUPFAM" id="SSF53474">
    <property type="entry name" value="alpha/beta-Hydrolases"/>
    <property type="match status" value="1"/>
</dbReference>
<sequence length="393" mass="46157">MLNTIIDYIDLRGDLSPIQFPYNEIDSLIFSELAYVNLDTIIDLDWHHPLTLKDAFSLYEKRNQELSEEELRPILIESHELFEKMAHSPRYQNIQILSYVNDIDKNLIKQFSAMTLLLEDQRLVVAYRGTDDSLIGWHEDFLMLCENVVPAQVSSVEYLEYVASFQSSHSLLSSLQNKYLDKSLWQRLKKHFQYQKKRPIWLVGHSKGGNLAMYAGCFCQKETKQRILKIDNFDGPGFQDEIMLSSEYKEMLPRIHSYIPHYSFFGIVLGHEEEYTVVHSHFTGMLQHNGFSWDIGPYHFKEDELSYESVQFAIKVILFLEKLSDEEKHQFVESMFGLFDSLNLYTFSDLSHISYKHILNAIKELTLLDAKTRKMLIEVLHMLWLEAKKTKKA</sequence>
<dbReference type="InterPro" id="IPR029058">
    <property type="entry name" value="AB_hydrolase_fold"/>
</dbReference>
<name>A0A4R3ZAM4_9FIRM</name>
<dbReference type="Gene3D" id="3.40.50.1820">
    <property type="entry name" value="alpha/beta hydrolase"/>
    <property type="match status" value="1"/>
</dbReference>
<protein>
    <submittedName>
        <fullName evidence="1">DUF2974 family protein</fullName>
    </submittedName>
</protein>
<accession>A0A4R3ZAM4</accession>
<dbReference type="Proteomes" id="UP000295515">
    <property type="component" value="Unassembled WGS sequence"/>
</dbReference>
<dbReference type="AlphaFoldDB" id="A0A4R3ZAM4"/>
<keyword evidence="2" id="KW-1185">Reference proteome</keyword>
<comment type="caution">
    <text evidence="1">The sequence shown here is derived from an EMBL/GenBank/DDBJ whole genome shotgun (WGS) entry which is preliminary data.</text>
</comment>
<dbReference type="InterPro" id="IPR024499">
    <property type="entry name" value="Mbeg1-like"/>
</dbReference>
<gene>
    <name evidence="1" type="ORF">EDD60_10217</name>
</gene>
<dbReference type="GeneID" id="98914263"/>
<proteinExistence type="predicted"/>
<evidence type="ECO:0000313" key="2">
    <source>
        <dbReference type="Proteomes" id="UP000295515"/>
    </source>
</evidence>
<dbReference type="RefSeq" id="WP_132226192.1">
    <property type="nucleotide sequence ID" value="NZ_CAUWFI010000038.1"/>
</dbReference>
<evidence type="ECO:0000313" key="1">
    <source>
        <dbReference type="EMBL" id="TCW02055.1"/>
    </source>
</evidence>
<dbReference type="Pfam" id="PF11187">
    <property type="entry name" value="Mbeg1-like"/>
    <property type="match status" value="1"/>
</dbReference>
<dbReference type="EMBL" id="SMCQ01000002">
    <property type="protein sequence ID" value="TCW02055.1"/>
    <property type="molecule type" value="Genomic_DNA"/>
</dbReference>
<reference evidence="1 2" key="1">
    <citation type="submission" date="2019-03" db="EMBL/GenBank/DDBJ databases">
        <title>Genomic Encyclopedia of Type Strains, Phase IV (KMG-IV): sequencing the most valuable type-strain genomes for metagenomic binning, comparative biology and taxonomic classification.</title>
        <authorList>
            <person name="Goeker M."/>
        </authorList>
    </citation>
    <scope>NUCLEOTIDE SEQUENCE [LARGE SCALE GENOMIC DNA]</scope>
    <source>
        <strain evidence="1 2">DSM 29487</strain>
    </source>
</reference>